<evidence type="ECO:0000256" key="6">
    <source>
        <dbReference type="ARBA" id="ARBA00023034"/>
    </source>
</evidence>
<evidence type="ECO:0000256" key="5">
    <source>
        <dbReference type="ARBA" id="ARBA00022927"/>
    </source>
</evidence>
<comment type="subcellular location">
    <subcellularLocation>
        <location evidence="1">Golgi apparatus membrane</location>
        <topology evidence="1">Peripheral membrane protein</topology>
    </subcellularLocation>
</comment>
<evidence type="ECO:0000256" key="8">
    <source>
        <dbReference type="ARBA" id="ARBA00031340"/>
    </source>
</evidence>
<dbReference type="Pfam" id="PF08318">
    <property type="entry name" value="COG4_m"/>
    <property type="match status" value="1"/>
</dbReference>
<dbReference type="AlphaFoldDB" id="A3LT54"/>
<dbReference type="InterPro" id="IPR048680">
    <property type="entry name" value="COG4_N"/>
</dbReference>
<dbReference type="HOGENOM" id="CLU_014853_3_0_1"/>
<name>A3LT54_PICST</name>
<proteinExistence type="inferred from homology"/>
<dbReference type="InterPro" id="IPR013167">
    <property type="entry name" value="COG4_M"/>
</dbReference>
<evidence type="ECO:0000256" key="7">
    <source>
        <dbReference type="ARBA" id="ARBA00023136"/>
    </source>
</evidence>
<dbReference type="InterPro" id="IPR048682">
    <property type="entry name" value="COG4"/>
</dbReference>
<sequence length="875" mass="99041">MSKSSYDSQSSNLFASLGEAELARNLDQLSLLYKEATSPNDLVALIESIDEATEKIDNELSYYVALKSKRFQQEITSIELNRATKLSSTIANSNELSNLFHSANDLGHSLTFKIKSLDEEIGNVNKTLEFVSDIQLLRNNINQANYAIEHSNWEVAAQCIHTITSKLSKELINGKFASVVIPSTDIPELPEVTINGWIAQLTEIFKKKFNDAAHDKNVEQLTKYFQLFPLINQEEIGLNCYSKFICQIISDTSKNLVTSTSTVNAADLKVGIFSTITIQLFESISMMLSQHGPLIKRYYSSTYPNALNYVISRIQNEIDTQIGIVADTFYDVRRLDKYFQDIKLYNFPVLARRMNELQEQMNENRLSEENVDLNSTNDLVSIVQVGDLINELATILHHWSLYCKFITVKYFKDESTDGKELKLPDLILNSNFTKKIHNKYLPSFENLYIFYFRRSLEKAITIEELPSLETFLLYNPNVHEKSTAPEQVPCSSVIEDVTLVLNSMLRNVIDSSIPSTVKKFISESFAVIQHDLINAFFIKNLNDNQPRYNQTLSLVSTLSTANALSGTSSPGITRSGTPEPSSTSGMGFLKGASSALGNVVSSGGASAIVGGLQTAPNNPKLLSFLLYLNTVAMGQEYFSKVFDNIIKNPNYLNNAFPFGKDREKVELILKNEFIDPFISITNKIISDSIVNLYNQSIKNKLVQSINELFPESSDSNYIIYSSGVLNDNSLLIKFTTIWQSLIRPYIQTLHKTLIFSKLMRLLVVNLANLIEKKLITVIKKFKINELGAIKLEKDLSFLINEVCESNYRLREKFVKVTQLVLLVGMDDDEYDESIKHVNQSNKHLEDGEEVEENEVIGINWVLTPQERKQIRKFRV</sequence>
<dbReference type="FunCoup" id="A3LT54">
    <property type="interactions" value="824"/>
</dbReference>
<dbReference type="SMART" id="SM00762">
    <property type="entry name" value="Cog4"/>
    <property type="match status" value="1"/>
</dbReference>
<feature type="domain" description="COG4 transport protein middle alpha-helical bundle" evidence="10">
    <location>
        <begin position="194"/>
        <end position="542"/>
    </location>
</feature>
<keyword evidence="12" id="KW-1185">Reference proteome</keyword>
<dbReference type="KEGG" id="pic:PICST_58131"/>
<evidence type="ECO:0000256" key="2">
    <source>
        <dbReference type="ARBA" id="ARBA00009215"/>
    </source>
</evidence>
<dbReference type="Gene3D" id="1.20.58.1970">
    <property type="match status" value="1"/>
</dbReference>
<dbReference type="Pfam" id="PF20663">
    <property type="entry name" value="COG4_N"/>
    <property type="match status" value="1"/>
</dbReference>
<evidence type="ECO:0000256" key="9">
    <source>
        <dbReference type="SAM" id="MobiDB-lite"/>
    </source>
</evidence>
<reference evidence="11 12" key="1">
    <citation type="journal article" date="2007" name="Nat. Biotechnol.">
        <title>Genome sequence of the lignocellulose-bioconverting and xylose-fermenting yeast Pichia stipitis.</title>
        <authorList>
            <person name="Jeffries T.W."/>
            <person name="Grigoriev I.V."/>
            <person name="Grimwood J."/>
            <person name="Laplaza J.M."/>
            <person name="Aerts A."/>
            <person name="Salamov A."/>
            <person name="Schmutz J."/>
            <person name="Lindquist E."/>
            <person name="Dehal P."/>
            <person name="Shapiro H."/>
            <person name="Jin Y.S."/>
            <person name="Passoth V."/>
            <person name="Richardson P.M."/>
        </authorList>
    </citation>
    <scope>NUCLEOTIDE SEQUENCE [LARGE SCALE GENOMIC DNA]</scope>
    <source>
        <strain evidence="12">ATCC 58785 / CBS 6054 / NBRC 10063 / NRRL Y-11545</strain>
    </source>
</reference>
<dbReference type="PANTHER" id="PTHR24016:SF0">
    <property type="entry name" value="CONSERVED OLIGOMERIC GOLGI COMPLEX SUBUNIT 4"/>
    <property type="match status" value="1"/>
</dbReference>
<dbReference type="Pfam" id="PF20662">
    <property type="entry name" value="COG4_C"/>
    <property type="match status" value="1"/>
</dbReference>
<dbReference type="OMA" id="RASECQQ"/>
<dbReference type="InterPro" id="IPR048684">
    <property type="entry name" value="COG4_C"/>
</dbReference>
<keyword evidence="6" id="KW-0333">Golgi apparatus</keyword>
<dbReference type="RefSeq" id="XP_001384377.2">
    <property type="nucleotide sequence ID" value="XM_001384340.1"/>
</dbReference>
<evidence type="ECO:0000256" key="4">
    <source>
        <dbReference type="ARBA" id="ARBA00022448"/>
    </source>
</evidence>
<dbReference type="PANTHER" id="PTHR24016">
    <property type="entry name" value="CONSERVED OLIGOMERIC GOLGI COMPLEX SUBUNIT 4"/>
    <property type="match status" value="1"/>
</dbReference>
<dbReference type="GeneID" id="4838952"/>
<evidence type="ECO:0000313" key="11">
    <source>
        <dbReference type="EMBL" id="ABN66348.2"/>
    </source>
</evidence>
<dbReference type="InParanoid" id="A3LT54"/>
<organism evidence="11 12">
    <name type="scientific">Scheffersomyces stipitis (strain ATCC 58785 / CBS 6054 / NBRC 10063 / NRRL Y-11545)</name>
    <name type="common">Yeast</name>
    <name type="synonym">Pichia stipitis</name>
    <dbReference type="NCBI Taxonomy" id="322104"/>
    <lineage>
        <taxon>Eukaryota</taxon>
        <taxon>Fungi</taxon>
        <taxon>Dikarya</taxon>
        <taxon>Ascomycota</taxon>
        <taxon>Saccharomycotina</taxon>
        <taxon>Pichiomycetes</taxon>
        <taxon>Debaryomycetaceae</taxon>
        <taxon>Scheffersomyces</taxon>
    </lineage>
</organism>
<evidence type="ECO:0000256" key="3">
    <source>
        <dbReference type="ARBA" id="ARBA00020975"/>
    </source>
</evidence>
<evidence type="ECO:0000256" key="1">
    <source>
        <dbReference type="ARBA" id="ARBA00004395"/>
    </source>
</evidence>
<dbReference type="STRING" id="322104.A3LT54"/>
<evidence type="ECO:0000259" key="10">
    <source>
        <dbReference type="SMART" id="SM00762"/>
    </source>
</evidence>
<feature type="region of interest" description="Disordered" evidence="9">
    <location>
        <begin position="564"/>
        <end position="584"/>
    </location>
</feature>
<gene>
    <name evidence="11" type="ORF">PICST_58131</name>
</gene>
<evidence type="ECO:0000313" key="12">
    <source>
        <dbReference type="Proteomes" id="UP000002258"/>
    </source>
</evidence>
<accession>A3LT54</accession>
<protein>
    <recommendedName>
        <fullName evidence="3">Conserved oligomeric Golgi complex subunit 4</fullName>
    </recommendedName>
    <alternativeName>
        <fullName evidence="8">Component of oligomeric Golgi complex 4</fullName>
    </alternativeName>
</protein>
<dbReference type="EMBL" id="CP000498">
    <property type="protein sequence ID" value="ABN66348.2"/>
    <property type="molecule type" value="Genomic_DNA"/>
</dbReference>
<dbReference type="OrthoDB" id="47059at2759"/>
<dbReference type="GO" id="GO:0000139">
    <property type="term" value="C:Golgi membrane"/>
    <property type="evidence" value="ECO:0007669"/>
    <property type="project" value="UniProtKB-SubCell"/>
</dbReference>
<keyword evidence="7" id="KW-0472">Membrane</keyword>
<dbReference type="Proteomes" id="UP000002258">
    <property type="component" value="Chromosome 4"/>
</dbReference>
<dbReference type="GO" id="GO:0015031">
    <property type="term" value="P:protein transport"/>
    <property type="evidence" value="ECO:0007669"/>
    <property type="project" value="UniProtKB-KW"/>
</dbReference>
<keyword evidence="4" id="KW-0813">Transport</keyword>
<comment type="similarity">
    <text evidence="2">Belongs to the COG4 family.</text>
</comment>
<keyword evidence="5" id="KW-0653">Protein transport</keyword>
<dbReference type="eggNOG" id="KOG0412">
    <property type="taxonomic scope" value="Eukaryota"/>
</dbReference>